<dbReference type="HOGENOM" id="CLU_197487_0_0_9"/>
<gene>
    <name evidence="1" type="ORF">NT03LS_0426</name>
</gene>
<evidence type="ECO:0000313" key="1">
    <source>
        <dbReference type="EMBL" id="EFS01368.1"/>
    </source>
</evidence>
<dbReference type="Proteomes" id="UP000004302">
    <property type="component" value="Chromosome"/>
</dbReference>
<protein>
    <submittedName>
        <fullName evidence="1">Conserved domain protein</fullName>
    </submittedName>
</protein>
<dbReference type="EMBL" id="ADXJ01000177">
    <property type="protein sequence ID" value="EFS01368.1"/>
    <property type="molecule type" value="Genomic_DNA"/>
</dbReference>
<reference evidence="1" key="1">
    <citation type="journal article" date="2010" name="Microbiol. Resour. Announc.">
        <title>Comparative genomics of the bacterial genus Listeria: Genome evolution is characterized by limited gene acquisition and limited gene loss.</title>
        <authorList>
            <person name="den Bakker H.C."/>
            <person name="Cummings C.A."/>
            <person name="Ferreira V."/>
            <person name="Vatta P."/>
            <person name="Orsi R.H."/>
            <person name="Degoricija L."/>
            <person name="Barker M."/>
            <person name="Petrauskene O."/>
            <person name="Furtado M.R."/>
            <person name="Wiedmann M."/>
        </authorList>
    </citation>
    <scope>NUCLEOTIDE SEQUENCE [LARGE SCALE GENOMIC DNA]</scope>
    <source>
        <strain evidence="1">FSL N1-067</strain>
    </source>
</reference>
<accession>E3ZLY3</accession>
<sequence>MEKNNFDNLINKSRLIFEKNAFFAKIWDKKRKMWIESHLSTI</sequence>
<organism evidence="1">
    <name type="scientific">Listeria seeligeri FSL N1-067</name>
    <dbReference type="NCBI Taxonomy" id="702453"/>
    <lineage>
        <taxon>Bacteria</taxon>
        <taxon>Bacillati</taxon>
        <taxon>Bacillota</taxon>
        <taxon>Bacilli</taxon>
        <taxon>Bacillales</taxon>
        <taxon>Listeriaceae</taxon>
        <taxon>Listeria</taxon>
    </lineage>
</organism>
<dbReference type="AlphaFoldDB" id="E3ZLY3"/>
<dbReference type="PATRIC" id="fig|702453.3.peg.328"/>
<proteinExistence type="predicted"/>
<name>E3ZLY3_LISSE</name>
<comment type="caution">
    <text evidence="1">The sequence shown here is derived from an EMBL/GenBank/DDBJ whole genome shotgun (WGS) entry which is preliminary data.</text>
</comment>